<reference evidence="2" key="1">
    <citation type="submission" date="2021-02" db="EMBL/GenBank/DDBJ databases">
        <authorList>
            <person name="Nowell W R."/>
        </authorList>
    </citation>
    <scope>NUCLEOTIDE SEQUENCE</scope>
</reference>
<dbReference type="Proteomes" id="UP000681967">
    <property type="component" value="Unassembled WGS sequence"/>
</dbReference>
<evidence type="ECO:0000313" key="1">
    <source>
        <dbReference type="EMBL" id="CAF4544804.1"/>
    </source>
</evidence>
<organism evidence="2 3">
    <name type="scientific">Rotaria magnacalcarata</name>
    <dbReference type="NCBI Taxonomy" id="392030"/>
    <lineage>
        <taxon>Eukaryota</taxon>
        <taxon>Metazoa</taxon>
        <taxon>Spiralia</taxon>
        <taxon>Gnathifera</taxon>
        <taxon>Rotifera</taxon>
        <taxon>Eurotatoria</taxon>
        <taxon>Bdelloidea</taxon>
        <taxon>Philodinida</taxon>
        <taxon>Philodinidae</taxon>
        <taxon>Rotaria</taxon>
    </lineage>
</organism>
<dbReference type="EMBL" id="CAJOBH010086779">
    <property type="protein sequence ID" value="CAF4544804.1"/>
    <property type="molecule type" value="Genomic_DNA"/>
</dbReference>
<gene>
    <name evidence="1" type="ORF">BYL167_LOCUS37854</name>
    <name evidence="2" type="ORF">GIL414_LOCUS43164</name>
</gene>
<proteinExistence type="predicted"/>
<dbReference type="AlphaFoldDB" id="A0A8S3A7H6"/>
<protein>
    <submittedName>
        <fullName evidence="2">Uncharacterized protein</fullName>
    </submittedName>
</protein>
<accession>A0A8S3A7H6</accession>
<name>A0A8S3A7H6_9BILA</name>
<dbReference type="Proteomes" id="UP000681720">
    <property type="component" value="Unassembled WGS sequence"/>
</dbReference>
<sequence length="45" mass="5286">VRSYDTTNVKLNPRPTPDQLAWLEQSDIGFLIHYNMATYIPVEYD</sequence>
<feature type="non-terminal residue" evidence="2">
    <location>
        <position position="45"/>
    </location>
</feature>
<dbReference type="EMBL" id="CAJOBJ010126834">
    <property type="protein sequence ID" value="CAF4703587.1"/>
    <property type="molecule type" value="Genomic_DNA"/>
</dbReference>
<feature type="non-terminal residue" evidence="2">
    <location>
        <position position="1"/>
    </location>
</feature>
<evidence type="ECO:0000313" key="2">
    <source>
        <dbReference type="EMBL" id="CAF4703587.1"/>
    </source>
</evidence>
<comment type="caution">
    <text evidence="2">The sequence shown here is derived from an EMBL/GenBank/DDBJ whole genome shotgun (WGS) entry which is preliminary data.</text>
</comment>
<evidence type="ECO:0000313" key="3">
    <source>
        <dbReference type="Proteomes" id="UP000681720"/>
    </source>
</evidence>